<feature type="transmembrane region" description="Helical" evidence="4">
    <location>
        <begin position="300"/>
        <end position="323"/>
    </location>
</feature>
<comment type="catalytic activity">
    <reaction evidence="2">
        <text>2 GTP = 3',3'-c-di-GMP + 2 diphosphate</text>
        <dbReference type="Rhea" id="RHEA:24898"/>
        <dbReference type="ChEBI" id="CHEBI:33019"/>
        <dbReference type="ChEBI" id="CHEBI:37565"/>
        <dbReference type="ChEBI" id="CHEBI:58805"/>
        <dbReference type="EC" id="2.7.7.65"/>
    </reaction>
</comment>
<dbReference type="InterPro" id="IPR050469">
    <property type="entry name" value="Diguanylate_Cyclase"/>
</dbReference>
<dbReference type="InterPro" id="IPR003660">
    <property type="entry name" value="HAMP_dom"/>
</dbReference>
<evidence type="ECO:0000259" key="5">
    <source>
        <dbReference type="PROSITE" id="PS50885"/>
    </source>
</evidence>
<dbReference type="Pfam" id="PF00672">
    <property type="entry name" value="HAMP"/>
    <property type="match status" value="1"/>
</dbReference>
<dbReference type="PROSITE" id="PS50885">
    <property type="entry name" value="HAMP"/>
    <property type="match status" value="1"/>
</dbReference>
<dbReference type="EC" id="2.7.7.65" evidence="1"/>
<evidence type="ECO:0000256" key="1">
    <source>
        <dbReference type="ARBA" id="ARBA00012528"/>
    </source>
</evidence>
<dbReference type="NCBIfam" id="TIGR00254">
    <property type="entry name" value="GGDEF"/>
    <property type="match status" value="1"/>
</dbReference>
<dbReference type="PANTHER" id="PTHR45138">
    <property type="entry name" value="REGULATORY COMPONENTS OF SENSORY TRANSDUCTION SYSTEM"/>
    <property type="match status" value="1"/>
</dbReference>
<feature type="non-terminal residue" evidence="7">
    <location>
        <position position="546"/>
    </location>
</feature>
<dbReference type="Gene3D" id="3.30.70.270">
    <property type="match status" value="1"/>
</dbReference>
<feature type="transmembrane region" description="Helical" evidence="4">
    <location>
        <begin position="7"/>
        <end position="30"/>
    </location>
</feature>
<keyword evidence="4" id="KW-0812">Transmembrane</keyword>
<dbReference type="GO" id="GO:0052621">
    <property type="term" value="F:diguanylate cyclase activity"/>
    <property type="evidence" value="ECO:0007669"/>
    <property type="project" value="UniProtKB-EC"/>
</dbReference>
<comment type="caution">
    <text evidence="7">The sequence shown here is derived from an EMBL/GenBank/DDBJ whole genome shotgun (WGS) entry which is preliminary data.</text>
</comment>
<keyword evidence="4" id="KW-0472">Membrane</keyword>
<dbReference type="InterPro" id="IPR043128">
    <property type="entry name" value="Rev_trsase/Diguanyl_cyclase"/>
</dbReference>
<dbReference type="InterPro" id="IPR000160">
    <property type="entry name" value="GGDEF_dom"/>
</dbReference>
<reference evidence="7" key="1">
    <citation type="journal article" date="2020" name="mSystems">
        <title>Genome- and Community-Level Interaction Insights into Carbon Utilization and Element Cycling Functions of Hydrothermarchaeota in Hydrothermal Sediment.</title>
        <authorList>
            <person name="Zhou Z."/>
            <person name="Liu Y."/>
            <person name="Xu W."/>
            <person name="Pan J."/>
            <person name="Luo Z.H."/>
            <person name="Li M."/>
        </authorList>
    </citation>
    <scope>NUCLEOTIDE SEQUENCE [LARGE SCALE GENOMIC DNA]</scope>
    <source>
        <strain evidence="7">SpSt-1220</strain>
    </source>
</reference>
<dbReference type="Pfam" id="PF00990">
    <property type="entry name" value="GGDEF"/>
    <property type="match status" value="1"/>
</dbReference>
<dbReference type="PROSITE" id="PS50887">
    <property type="entry name" value="GGDEF"/>
    <property type="match status" value="1"/>
</dbReference>
<evidence type="ECO:0000256" key="4">
    <source>
        <dbReference type="SAM" id="Phobius"/>
    </source>
</evidence>
<keyword evidence="3" id="KW-0175">Coiled coil</keyword>
<dbReference type="EMBL" id="DSDO01000142">
    <property type="protein sequence ID" value="HDR46471.1"/>
    <property type="molecule type" value="Genomic_DNA"/>
</dbReference>
<dbReference type="Pfam" id="PF05228">
    <property type="entry name" value="CHASE4"/>
    <property type="match status" value="1"/>
</dbReference>
<protein>
    <recommendedName>
        <fullName evidence="1">diguanylate cyclase</fullName>
        <ecNumber evidence="1">2.7.7.65</ecNumber>
    </recommendedName>
</protein>
<dbReference type="SUPFAM" id="SSF55073">
    <property type="entry name" value="Nucleotide cyclase"/>
    <property type="match status" value="1"/>
</dbReference>
<dbReference type="InterPro" id="IPR029787">
    <property type="entry name" value="Nucleotide_cyclase"/>
</dbReference>
<dbReference type="GO" id="GO:0007165">
    <property type="term" value="P:signal transduction"/>
    <property type="evidence" value="ECO:0007669"/>
    <property type="project" value="InterPro"/>
</dbReference>
<dbReference type="InterPro" id="IPR007892">
    <property type="entry name" value="CHASE4"/>
</dbReference>
<dbReference type="Gene3D" id="6.10.340.10">
    <property type="match status" value="1"/>
</dbReference>
<dbReference type="CDD" id="cd01949">
    <property type="entry name" value="GGDEF"/>
    <property type="match status" value="1"/>
</dbReference>
<name>A0A831LMQ7_9BACT</name>
<organism evidence="7">
    <name type="scientific">Geoalkalibacter subterraneus</name>
    <dbReference type="NCBI Taxonomy" id="483547"/>
    <lineage>
        <taxon>Bacteria</taxon>
        <taxon>Pseudomonadati</taxon>
        <taxon>Thermodesulfobacteriota</taxon>
        <taxon>Desulfuromonadia</taxon>
        <taxon>Desulfuromonadales</taxon>
        <taxon>Geoalkalibacteraceae</taxon>
        <taxon>Geoalkalibacter</taxon>
    </lineage>
</organism>
<evidence type="ECO:0000256" key="2">
    <source>
        <dbReference type="ARBA" id="ARBA00034247"/>
    </source>
</evidence>
<feature type="domain" description="HAMP" evidence="5">
    <location>
        <begin position="325"/>
        <end position="378"/>
    </location>
</feature>
<gene>
    <name evidence="7" type="ORF">ENN94_02090</name>
</gene>
<dbReference type="SUPFAM" id="SSF158472">
    <property type="entry name" value="HAMP domain-like"/>
    <property type="match status" value="1"/>
</dbReference>
<keyword evidence="4" id="KW-1133">Transmembrane helix</keyword>
<sequence>MRLQTRIILLMILFFMLFLAFGVVLIRVLLTPVQITAEEEIAEINLARVAQALRRESEHLGVLIGDWAQWDETYRFVQDRNLKFQVTSLSSDTFRKTRLDLLIFIDRNGETVWSNQFDRPAQQQRYISELPSGDWPLDHPLLQFEDLKKPKTGILVTGHGPLQIASSPVLTSMGTGARQGTVVMGRFLDQDEIKRLNEQTRVSFNLHPAGEAQVPDETYRLPYYLDRFELLPEARALLQDPDFSHLLGEDSELSEPRFYRDPQAPDRMRIFAHYPDIHGEPALLLEVRVPRIFNHLGRRLAMVVFASLAAIGILFSAVHLIIIRRIVTKPLGRLRQHIAEVQTDESLSERIGVRSNSEIGELVHEYNKMLERLEEDRRRRVEAEGQLRASERRFKELSIRDDLTGLYNTRYFYQGLKHHFEKCARLNKPLALIFLDVDRFKQVVDTHGHIRGSQALREVAQTIKACIEAPAFAVAYGGDEYVVVLPDRNRADAVRKAEEIRAHMSATSYLAEHGLDVRLTASFGIAGFPEDAQDLEGLLAIADSSL</sequence>
<dbReference type="AlphaFoldDB" id="A0A831LMQ7"/>
<dbReference type="Proteomes" id="UP000886162">
    <property type="component" value="Unassembled WGS sequence"/>
</dbReference>
<evidence type="ECO:0000259" key="6">
    <source>
        <dbReference type="PROSITE" id="PS50887"/>
    </source>
</evidence>
<dbReference type="PANTHER" id="PTHR45138:SF9">
    <property type="entry name" value="DIGUANYLATE CYCLASE DGCM-RELATED"/>
    <property type="match status" value="1"/>
</dbReference>
<dbReference type="CDD" id="cd06225">
    <property type="entry name" value="HAMP"/>
    <property type="match status" value="1"/>
</dbReference>
<evidence type="ECO:0000313" key="7">
    <source>
        <dbReference type="EMBL" id="HDR46471.1"/>
    </source>
</evidence>
<feature type="coiled-coil region" evidence="3">
    <location>
        <begin position="356"/>
        <end position="400"/>
    </location>
</feature>
<proteinExistence type="predicted"/>
<evidence type="ECO:0000256" key="3">
    <source>
        <dbReference type="SAM" id="Coils"/>
    </source>
</evidence>
<feature type="domain" description="GGDEF" evidence="6">
    <location>
        <begin position="428"/>
        <end position="546"/>
    </location>
</feature>
<dbReference type="SMART" id="SM00304">
    <property type="entry name" value="HAMP"/>
    <property type="match status" value="1"/>
</dbReference>
<dbReference type="SMART" id="SM00267">
    <property type="entry name" value="GGDEF"/>
    <property type="match status" value="1"/>
</dbReference>
<dbReference type="GO" id="GO:0016020">
    <property type="term" value="C:membrane"/>
    <property type="evidence" value="ECO:0007669"/>
    <property type="project" value="InterPro"/>
</dbReference>
<accession>A0A831LMQ7</accession>